<protein>
    <submittedName>
        <fullName evidence="2">Uncharacterized protein</fullName>
    </submittedName>
</protein>
<feature type="region of interest" description="Disordered" evidence="1">
    <location>
        <begin position="71"/>
        <end position="99"/>
    </location>
</feature>
<comment type="caution">
    <text evidence="2">The sequence shown here is derived from an EMBL/GenBank/DDBJ whole genome shotgun (WGS) entry which is preliminary data.</text>
</comment>
<evidence type="ECO:0000256" key="1">
    <source>
        <dbReference type="SAM" id="MobiDB-lite"/>
    </source>
</evidence>
<feature type="region of interest" description="Disordered" evidence="1">
    <location>
        <begin position="134"/>
        <end position="167"/>
    </location>
</feature>
<dbReference type="Proteomes" id="UP001066276">
    <property type="component" value="Chromosome 1_2"/>
</dbReference>
<reference evidence="2" key="1">
    <citation type="journal article" date="2022" name="bioRxiv">
        <title>Sequencing and chromosome-scale assembly of the giantPleurodeles waltlgenome.</title>
        <authorList>
            <person name="Brown T."/>
            <person name="Elewa A."/>
            <person name="Iarovenko S."/>
            <person name="Subramanian E."/>
            <person name="Araus A.J."/>
            <person name="Petzold A."/>
            <person name="Susuki M."/>
            <person name="Suzuki K.-i.T."/>
            <person name="Hayashi T."/>
            <person name="Toyoda A."/>
            <person name="Oliveira C."/>
            <person name="Osipova E."/>
            <person name="Leigh N.D."/>
            <person name="Simon A."/>
            <person name="Yun M.H."/>
        </authorList>
    </citation>
    <scope>NUCLEOTIDE SEQUENCE</scope>
    <source>
        <strain evidence="2">20211129_DDA</strain>
        <tissue evidence="2">Liver</tissue>
    </source>
</reference>
<accession>A0AAV7WB78</accession>
<feature type="region of interest" description="Disordered" evidence="1">
    <location>
        <begin position="1"/>
        <end position="29"/>
    </location>
</feature>
<sequence>MPHAVDPSQHPQRSAGRGEGPQRLSAPADATTVNYHISRRGNLVYSAVARAHGLPAAAQPCIGWAHLRAGPSATMPPRRGGRVSRRSGDHLLQPWAPSPGPSFRGPVRMLLCPVRSLDATISWRQSLSAVQGATPAGCRCGRRSRRTAATAQHSEQRRPPARSSCFL</sequence>
<dbReference type="AlphaFoldDB" id="A0AAV7WB78"/>
<name>A0AAV7WB78_PLEWA</name>
<gene>
    <name evidence="2" type="ORF">NDU88_005680</name>
</gene>
<evidence type="ECO:0000313" key="2">
    <source>
        <dbReference type="EMBL" id="KAJ1210314.1"/>
    </source>
</evidence>
<proteinExistence type="predicted"/>
<evidence type="ECO:0000313" key="3">
    <source>
        <dbReference type="Proteomes" id="UP001066276"/>
    </source>
</evidence>
<organism evidence="2 3">
    <name type="scientific">Pleurodeles waltl</name>
    <name type="common">Iberian ribbed newt</name>
    <dbReference type="NCBI Taxonomy" id="8319"/>
    <lineage>
        <taxon>Eukaryota</taxon>
        <taxon>Metazoa</taxon>
        <taxon>Chordata</taxon>
        <taxon>Craniata</taxon>
        <taxon>Vertebrata</taxon>
        <taxon>Euteleostomi</taxon>
        <taxon>Amphibia</taxon>
        <taxon>Batrachia</taxon>
        <taxon>Caudata</taxon>
        <taxon>Salamandroidea</taxon>
        <taxon>Salamandridae</taxon>
        <taxon>Pleurodelinae</taxon>
        <taxon>Pleurodeles</taxon>
    </lineage>
</organism>
<keyword evidence="3" id="KW-1185">Reference proteome</keyword>
<dbReference type="EMBL" id="JANPWB010000002">
    <property type="protein sequence ID" value="KAJ1210314.1"/>
    <property type="molecule type" value="Genomic_DNA"/>
</dbReference>